<evidence type="ECO:0000256" key="1">
    <source>
        <dbReference type="ARBA" id="ARBA00004141"/>
    </source>
</evidence>
<evidence type="ECO:0000256" key="12">
    <source>
        <dbReference type="RuleBase" id="RU000679"/>
    </source>
</evidence>
<keyword evidence="6" id="KW-1133">Transmembrane helix</keyword>
<evidence type="ECO:0000313" key="14">
    <source>
        <dbReference type="EMBL" id="KAK3919309.1"/>
    </source>
</evidence>
<feature type="signal peptide" evidence="13">
    <location>
        <begin position="1"/>
        <end position="18"/>
    </location>
</feature>
<reference evidence="14" key="1">
    <citation type="submission" date="2021-07" db="EMBL/GenBank/DDBJ databases">
        <authorList>
            <person name="Catto M.A."/>
            <person name="Jacobson A."/>
            <person name="Kennedy G."/>
            <person name="Labadie P."/>
            <person name="Hunt B.G."/>
            <person name="Srinivasan R."/>
        </authorList>
    </citation>
    <scope>NUCLEOTIDE SEQUENCE</scope>
    <source>
        <strain evidence="14">PL_HMW_Pooled</strain>
        <tissue evidence="14">Head</tissue>
    </source>
</reference>
<reference evidence="14" key="2">
    <citation type="journal article" date="2023" name="BMC Genomics">
        <title>Pest status, molecular evolution, and epigenetic factors derived from the genome assembly of Frankliniella fusca, a thysanopteran phytovirus vector.</title>
        <authorList>
            <person name="Catto M.A."/>
            <person name="Labadie P.E."/>
            <person name="Jacobson A.L."/>
            <person name="Kennedy G.G."/>
            <person name="Srinivasan R."/>
            <person name="Hunt B.G."/>
        </authorList>
    </citation>
    <scope>NUCLEOTIDE SEQUENCE</scope>
    <source>
        <strain evidence="14">PL_HMW_Pooled</strain>
    </source>
</reference>
<keyword evidence="3 12" id="KW-0813">Transport</keyword>
<dbReference type="PANTHER" id="PTHR11690:SF288">
    <property type="entry name" value="AMILORIDE-SENSITIVE NA+ CHANNEL-RELATED"/>
    <property type="match status" value="1"/>
</dbReference>
<comment type="subcellular location">
    <subcellularLocation>
        <location evidence="1">Membrane</location>
        <topology evidence="1">Multi-pass membrane protein</topology>
    </subcellularLocation>
</comment>
<evidence type="ECO:0000256" key="13">
    <source>
        <dbReference type="SAM" id="SignalP"/>
    </source>
</evidence>
<evidence type="ECO:0000256" key="5">
    <source>
        <dbReference type="ARBA" id="ARBA00022692"/>
    </source>
</evidence>
<evidence type="ECO:0000256" key="9">
    <source>
        <dbReference type="ARBA" id="ARBA00023136"/>
    </source>
</evidence>
<sequence length="373" mass="41933">MLWAAATLLSGALLLTLSWMQYQNYVHAPTVTTIEENNLPTHSIPFPAVTLCPSRRLREDVLVRAIGRYLHDNLSVKNMTLDPEAVATASQQWAQVTTGLGFALNHYRYPNYRLMNFGLRLVGSRLVLLDGFAISQIMMQGRITCGDILAHCYWRGVAFSCCEQFQLQRTEMGYCMSFNSRTSTGPKILCTEKNCHHVWSTGPGTGLDLVFKRPENFLSHIPVFKSFKRKTMNAIGLRPDTNPDFRPQTLADTWESEDLFMSLSAESHRDTILVMVHDRETFPDVTLAHIIPTLERVDISMAVAFTGTAAGKELKNVPADVRKISQPFVKHEGETTLKCLYTSQFRKVQENSDTFREIGENSGKNAGVFSTVS</sequence>
<dbReference type="InterPro" id="IPR001873">
    <property type="entry name" value="ENaC"/>
</dbReference>
<organism evidence="14 15">
    <name type="scientific">Frankliniella fusca</name>
    <dbReference type="NCBI Taxonomy" id="407009"/>
    <lineage>
        <taxon>Eukaryota</taxon>
        <taxon>Metazoa</taxon>
        <taxon>Ecdysozoa</taxon>
        <taxon>Arthropoda</taxon>
        <taxon>Hexapoda</taxon>
        <taxon>Insecta</taxon>
        <taxon>Pterygota</taxon>
        <taxon>Neoptera</taxon>
        <taxon>Paraneoptera</taxon>
        <taxon>Thysanoptera</taxon>
        <taxon>Terebrantia</taxon>
        <taxon>Thripoidea</taxon>
        <taxon>Thripidae</taxon>
        <taxon>Frankliniella</taxon>
    </lineage>
</organism>
<gene>
    <name evidence="14" type="ORF">KUF71_001127</name>
</gene>
<dbReference type="GO" id="GO:0015280">
    <property type="term" value="F:ligand-gated sodium channel activity"/>
    <property type="evidence" value="ECO:0007669"/>
    <property type="project" value="TreeGrafter"/>
</dbReference>
<keyword evidence="10 12" id="KW-0739">Sodium transport</keyword>
<evidence type="ECO:0000313" key="15">
    <source>
        <dbReference type="Proteomes" id="UP001219518"/>
    </source>
</evidence>
<dbReference type="Gene3D" id="2.60.470.10">
    <property type="entry name" value="Acid-sensing ion channels like domains"/>
    <property type="match status" value="1"/>
</dbReference>
<keyword evidence="9" id="KW-0472">Membrane</keyword>
<feature type="chain" id="PRO_5042116166" evidence="13">
    <location>
        <begin position="19"/>
        <end position="373"/>
    </location>
</feature>
<evidence type="ECO:0000256" key="7">
    <source>
        <dbReference type="ARBA" id="ARBA00023053"/>
    </source>
</evidence>
<accession>A0AAE1LHW3</accession>
<dbReference type="GO" id="GO:0005886">
    <property type="term" value="C:plasma membrane"/>
    <property type="evidence" value="ECO:0007669"/>
    <property type="project" value="TreeGrafter"/>
</dbReference>
<keyword evidence="7" id="KW-0915">Sodium</keyword>
<name>A0AAE1LHW3_9NEOP</name>
<dbReference type="Pfam" id="PF00858">
    <property type="entry name" value="ASC"/>
    <property type="match status" value="1"/>
</dbReference>
<evidence type="ECO:0000256" key="3">
    <source>
        <dbReference type="ARBA" id="ARBA00022448"/>
    </source>
</evidence>
<keyword evidence="5 12" id="KW-0812">Transmembrane</keyword>
<keyword evidence="13" id="KW-0732">Signal</keyword>
<keyword evidence="4 12" id="KW-0894">Sodium channel</keyword>
<evidence type="ECO:0000256" key="8">
    <source>
        <dbReference type="ARBA" id="ARBA00023065"/>
    </source>
</evidence>
<keyword evidence="8 12" id="KW-0406">Ion transport</keyword>
<keyword evidence="11 12" id="KW-0407">Ion channel</keyword>
<dbReference type="PANTHER" id="PTHR11690">
    <property type="entry name" value="AMILORIDE-SENSITIVE SODIUM CHANNEL-RELATED"/>
    <property type="match status" value="1"/>
</dbReference>
<dbReference type="AlphaFoldDB" id="A0AAE1LHW3"/>
<evidence type="ECO:0000256" key="11">
    <source>
        <dbReference type="ARBA" id="ARBA00023303"/>
    </source>
</evidence>
<keyword evidence="15" id="KW-1185">Reference proteome</keyword>
<proteinExistence type="inferred from homology"/>
<evidence type="ECO:0000256" key="4">
    <source>
        <dbReference type="ARBA" id="ARBA00022461"/>
    </source>
</evidence>
<evidence type="ECO:0000256" key="10">
    <source>
        <dbReference type="ARBA" id="ARBA00023201"/>
    </source>
</evidence>
<protein>
    <submittedName>
        <fullName evidence="14">Sodium channel protein Nach</fullName>
    </submittedName>
</protein>
<dbReference type="EMBL" id="JAHWGI010000977">
    <property type="protein sequence ID" value="KAK3919309.1"/>
    <property type="molecule type" value="Genomic_DNA"/>
</dbReference>
<comment type="similarity">
    <text evidence="2 12">Belongs to the amiloride-sensitive sodium channel (TC 1.A.6) family.</text>
</comment>
<evidence type="ECO:0000256" key="6">
    <source>
        <dbReference type="ARBA" id="ARBA00022989"/>
    </source>
</evidence>
<dbReference type="Proteomes" id="UP001219518">
    <property type="component" value="Unassembled WGS sequence"/>
</dbReference>
<comment type="caution">
    <text evidence="14">The sequence shown here is derived from an EMBL/GenBank/DDBJ whole genome shotgun (WGS) entry which is preliminary data.</text>
</comment>
<evidence type="ECO:0000256" key="2">
    <source>
        <dbReference type="ARBA" id="ARBA00007193"/>
    </source>
</evidence>